<organism evidence="2 3">
    <name type="scientific">Cronobacter phage CR9</name>
    <dbReference type="NCBI Taxonomy" id="1162290"/>
    <lineage>
        <taxon>Viruses</taxon>
        <taxon>Duplodnaviria</taxon>
        <taxon>Heunggongvirae</taxon>
        <taxon>Uroviricota</taxon>
        <taxon>Caudoviricetes</taxon>
        <taxon>Vequintavirinae</taxon>
        <taxon>Certrevirus</taxon>
        <taxon>Certrevirus CR9</taxon>
    </lineage>
</organism>
<evidence type="ECO:0000313" key="2">
    <source>
        <dbReference type="EMBL" id="AFH21153.1"/>
    </source>
</evidence>
<dbReference type="EMBL" id="JQ691611">
    <property type="protein sequence ID" value="AFH21153.1"/>
    <property type="molecule type" value="Genomic_DNA"/>
</dbReference>
<sequence>MKQCVNDIVAFGLNQRELDLVAFGVIIVLAIVLGRWLLSYLNYGLETKEERWARKNPFLAVDMDLHPRGKKRDVW</sequence>
<proteinExistence type="predicted"/>
<keyword evidence="1" id="KW-0472">Membrane</keyword>
<accession>M1EZK0</accession>
<keyword evidence="1" id="KW-1133">Transmembrane helix</keyword>
<keyword evidence="3" id="KW-1185">Reference proteome</keyword>
<dbReference type="OrthoDB" id="38267at10239"/>
<feature type="transmembrane region" description="Helical" evidence="1">
    <location>
        <begin position="20"/>
        <end position="38"/>
    </location>
</feature>
<protein>
    <submittedName>
        <fullName evidence="2">Uncharacterized protein</fullName>
    </submittedName>
</protein>
<dbReference type="Proteomes" id="UP000011829">
    <property type="component" value="Segment"/>
</dbReference>
<reference evidence="2 3" key="1">
    <citation type="submission" date="2012-02" db="EMBL/GenBank/DDBJ databases">
        <title>Complete Genome Sequence of Cronobacter sakazakii Bacteriophage CR9.</title>
        <authorList>
            <person name="Shin H."/>
            <person name="Lee J.-H."/>
            <person name="Kim Y."/>
            <person name="Ryu S."/>
        </authorList>
    </citation>
    <scope>NUCLEOTIDE SEQUENCE [LARGE SCALE GENOMIC DNA]</scope>
</reference>
<name>M1EZK0_9CAUD</name>
<dbReference type="GeneID" id="18563111"/>
<gene>
    <name evidence="2" type="ORF">CR9_269</name>
</gene>
<dbReference type="RefSeq" id="YP_009015231.1">
    <property type="nucleotide sequence ID" value="NC_023717.1"/>
</dbReference>
<dbReference type="KEGG" id="vg:18563111"/>
<keyword evidence="1" id="KW-0812">Transmembrane</keyword>
<evidence type="ECO:0000256" key="1">
    <source>
        <dbReference type="SAM" id="Phobius"/>
    </source>
</evidence>
<evidence type="ECO:0000313" key="3">
    <source>
        <dbReference type="Proteomes" id="UP000011829"/>
    </source>
</evidence>